<dbReference type="Gramene" id="EFJ28363">
    <property type="protein sequence ID" value="EFJ28363"/>
    <property type="gene ID" value="SELMODRAFT_411081"/>
</dbReference>
<dbReference type="InterPro" id="IPR042179">
    <property type="entry name" value="KGD_C_sf"/>
</dbReference>
<proteinExistence type="inferred from homology"/>
<dbReference type="InterPro" id="IPR011603">
    <property type="entry name" value="2oxoglutarate_DH_E1"/>
</dbReference>
<keyword evidence="3" id="KW-0560">Oxidoreductase</keyword>
<dbReference type="STRING" id="88036.D8RGI8"/>
<keyword evidence="8" id="KW-1185">Reference proteome</keyword>
<evidence type="ECO:0000256" key="1">
    <source>
        <dbReference type="ARBA" id="ARBA00001964"/>
    </source>
</evidence>
<keyword evidence="4" id="KW-0786">Thiamine pyrophosphate</keyword>
<evidence type="ECO:0000256" key="4">
    <source>
        <dbReference type="ARBA" id="ARBA00023052"/>
    </source>
</evidence>
<feature type="region of interest" description="Disordered" evidence="5">
    <location>
        <begin position="124"/>
        <end position="149"/>
    </location>
</feature>
<dbReference type="GO" id="GO:0004591">
    <property type="term" value="F:oxoglutarate dehydrogenase (succinyl-transferring) activity"/>
    <property type="evidence" value="ECO:0000318"/>
    <property type="project" value="GO_Central"/>
</dbReference>
<evidence type="ECO:0000259" key="6">
    <source>
        <dbReference type="Pfam" id="PF16870"/>
    </source>
</evidence>
<dbReference type="EMBL" id="GL377579">
    <property type="protein sequence ID" value="EFJ28363.1"/>
    <property type="molecule type" value="Genomic_DNA"/>
</dbReference>
<protein>
    <recommendedName>
        <fullName evidence="6">2-oxoglutarate dehydrogenase E1 component/KDG C-terminal domain-containing protein</fullName>
    </recommendedName>
</protein>
<evidence type="ECO:0000256" key="3">
    <source>
        <dbReference type="ARBA" id="ARBA00023002"/>
    </source>
</evidence>
<dbReference type="InParanoid" id="D8RGI8"/>
<dbReference type="Proteomes" id="UP000001514">
    <property type="component" value="Unassembled WGS sequence"/>
</dbReference>
<dbReference type="PANTHER" id="PTHR23152:SF4">
    <property type="entry name" value="2-OXOADIPATE DEHYDROGENASE COMPLEX COMPONENT E1"/>
    <property type="match status" value="1"/>
</dbReference>
<dbReference type="eggNOG" id="KOG0450">
    <property type="taxonomic scope" value="Eukaryota"/>
</dbReference>
<dbReference type="GO" id="GO:0006099">
    <property type="term" value="P:tricarboxylic acid cycle"/>
    <property type="evidence" value="ECO:0000318"/>
    <property type="project" value="GO_Central"/>
</dbReference>
<dbReference type="AlphaFoldDB" id="D8RGI8"/>
<dbReference type="GO" id="GO:0005739">
    <property type="term" value="C:mitochondrion"/>
    <property type="evidence" value="ECO:0000318"/>
    <property type="project" value="GO_Central"/>
</dbReference>
<accession>D8RGI8</accession>
<name>D8RGI8_SELML</name>
<evidence type="ECO:0000256" key="5">
    <source>
        <dbReference type="SAM" id="MobiDB-lite"/>
    </source>
</evidence>
<comment type="cofactor">
    <cofactor evidence="1">
        <name>thiamine diphosphate</name>
        <dbReference type="ChEBI" id="CHEBI:58937"/>
    </cofactor>
</comment>
<feature type="domain" description="2-oxoglutarate dehydrogenase E1 component/KDG C-terminal" evidence="6">
    <location>
        <begin position="310"/>
        <end position="402"/>
    </location>
</feature>
<dbReference type="KEGG" id="smo:SELMODRAFT_411081"/>
<dbReference type="GO" id="GO:0045252">
    <property type="term" value="C:oxoglutarate dehydrogenase complex"/>
    <property type="evidence" value="ECO:0000318"/>
    <property type="project" value="GO_Central"/>
</dbReference>
<feature type="compositionally biased region" description="Basic and acidic residues" evidence="5">
    <location>
        <begin position="23"/>
        <end position="33"/>
    </location>
</feature>
<dbReference type="HOGENOM" id="CLU_659550_0_0_1"/>
<dbReference type="GO" id="GO:0030976">
    <property type="term" value="F:thiamine pyrophosphate binding"/>
    <property type="evidence" value="ECO:0007669"/>
    <property type="project" value="InterPro"/>
</dbReference>
<comment type="similarity">
    <text evidence="2">Belongs to the alpha-ketoglutarate dehydrogenase family.</text>
</comment>
<organism evidence="8">
    <name type="scientific">Selaginella moellendorffii</name>
    <name type="common">Spikemoss</name>
    <dbReference type="NCBI Taxonomy" id="88036"/>
    <lineage>
        <taxon>Eukaryota</taxon>
        <taxon>Viridiplantae</taxon>
        <taxon>Streptophyta</taxon>
        <taxon>Embryophyta</taxon>
        <taxon>Tracheophyta</taxon>
        <taxon>Lycopodiopsida</taxon>
        <taxon>Selaginellales</taxon>
        <taxon>Selaginellaceae</taxon>
        <taxon>Selaginella</taxon>
    </lineage>
</organism>
<reference evidence="7 8" key="1">
    <citation type="journal article" date="2011" name="Science">
        <title>The Selaginella genome identifies genetic changes associated with the evolution of vascular plants.</title>
        <authorList>
            <person name="Banks J.A."/>
            <person name="Nishiyama T."/>
            <person name="Hasebe M."/>
            <person name="Bowman J.L."/>
            <person name="Gribskov M."/>
            <person name="dePamphilis C."/>
            <person name="Albert V.A."/>
            <person name="Aono N."/>
            <person name="Aoyama T."/>
            <person name="Ambrose B.A."/>
            <person name="Ashton N.W."/>
            <person name="Axtell M.J."/>
            <person name="Barker E."/>
            <person name="Barker M.S."/>
            <person name="Bennetzen J.L."/>
            <person name="Bonawitz N.D."/>
            <person name="Chapple C."/>
            <person name="Cheng C."/>
            <person name="Correa L.G."/>
            <person name="Dacre M."/>
            <person name="DeBarry J."/>
            <person name="Dreyer I."/>
            <person name="Elias M."/>
            <person name="Engstrom E.M."/>
            <person name="Estelle M."/>
            <person name="Feng L."/>
            <person name="Finet C."/>
            <person name="Floyd S.K."/>
            <person name="Frommer W.B."/>
            <person name="Fujita T."/>
            <person name="Gramzow L."/>
            <person name="Gutensohn M."/>
            <person name="Harholt J."/>
            <person name="Hattori M."/>
            <person name="Heyl A."/>
            <person name="Hirai T."/>
            <person name="Hiwatashi Y."/>
            <person name="Ishikawa M."/>
            <person name="Iwata M."/>
            <person name="Karol K.G."/>
            <person name="Koehler B."/>
            <person name="Kolukisaoglu U."/>
            <person name="Kubo M."/>
            <person name="Kurata T."/>
            <person name="Lalonde S."/>
            <person name="Li K."/>
            <person name="Li Y."/>
            <person name="Litt A."/>
            <person name="Lyons E."/>
            <person name="Manning G."/>
            <person name="Maruyama T."/>
            <person name="Michael T.P."/>
            <person name="Mikami K."/>
            <person name="Miyazaki S."/>
            <person name="Morinaga S."/>
            <person name="Murata T."/>
            <person name="Mueller-Roeber B."/>
            <person name="Nelson D.R."/>
            <person name="Obara M."/>
            <person name="Oguri Y."/>
            <person name="Olmstead R.G."/>
            <person name="Onodera N."/>
            <person name="Petersen B.L."/>
            <person name="Pils B."/>
            <person name="Prigge M."/>
            <person name="Rensing S.A."/>
            <person name="Riano-Pachon D.M."/>
            <person name="Roberts A.W."/>
            <person name="Sato Y."/>
            <person name="Scheller H.V."/>
            <person name="Schulz B."/>
            <person name="Schulz C."/>
            <person name="Shakirov E.V."/>
            <person name="Shibagaki N."/>
            <person name="Shinohara N."/>
            <person name="Shippen D.E."/>
            <person name="Soerensen I."/>
            <person name="Sotooka R."/>
            <person name="Sugimoto N."/>
            <person name="Sugita M."/>
            <person name="Sumikawa N."/>
            <person name="Tanurdzic M."/>
            <person name="Theissen G."/>
            <person name="Ulvskov P."/>
            <person name="Wakazuki S."/>
            <person name="Weng J.K."/>
            <person name="Willats W.W."/>
            <person name="Wipf D."/>
            <person name="Wolf P.G."/>
            <person name="Yang L."/>
            <person name="Zimmer A.D."/>
            <person name="Zhu Q."/>
            <person name="Mitros T."/>
            <person name="Hellsten U."/>
            <person name="Loque D."/>
            <person name="Otillar R."/>
            <person name="Salamov A."/>
            <person name="Schmutz J."/>
            <person name="Shapiro H."/>
            <person name="Lindquist E."/>
            <person name="Lucas S."/>
            <person name="Rokhsar D."/>
            <person name="Grigoriev I.V."/>
        </authorList>
    </citation>
    <scope>NUCLEOTIDE SEQUENCE [LARGE SCALE GENOMIC DNA]</scope>
</reference>
<gene>
    <name evidence="7" type="ORF">SELMODRAFT_411081</name>
</gene>
<dbReference type="Pfam" id="PF16870">
    <property type="entry name" value="OxoGdeHyase_C"/>
    <property type="match status" value="1"/>
</dbReference>
<dbReference type="InterPro" id="IPR031717">
    <property type="entry name" value="ODO-1/KGD_C"/>
</dbReference>
<sequence>MERQAASAHDIAPRRSKSQVPEGDSKSVDDKLRPGLSGGEYVLAESVPGDTKAKLLNPRPIWIVSFFYRGVEDVRVFVNRPVQTLQAILKRLEQAWDDEHIPDREKCNWLREKIERKNVLRQTDQDREAHPSLARCESQSPGSCGPGCGDDYERKKNMTILLHGDSFSGQGDELSSMPGRKMEVPVQVGCCGVTMRSTSHCSLDQKCTRSRRNSLKLVMTISEETVKNIHDKVVKPEVGKKIPPSFTPHRAIKRILMQLALGIWIQWKTRSLETSSMDLCACWLPHGYDGQGPQHSSARLESFLQVRRGKERVGAKDVAICRVEQLCPVPYDLLQKELKRKKACGAVSLVDADVVWCQEEPMNMGSSPGNGKAVRQSWELCGDPSPRPSAATATGFAAVHKMGLSKHKAITRFFSFL</sequence>
<evidence type="ECO:0000313" key="7">
    <source>
        <dbReference type="EMBL" id="EFJ28363.1"/>
    </source>
</evidence>
<evidence type="ECO:0000256" key="2">
    <source>
        <dbReference type="ARBA" id="ARBA00006936"/>
    </source>
</evidence>
<dbReference type="PANTHER" id="PTHR23152">
    <property type="entry name" value="2-OXOGLUTARATE DEHYDROGENASE"/>
    <property type="match status" value="1"/>
</dbReference>
<feature type="region of interest" description="Disordered" evidence="5">
    <location>
        <begin position="1"/>
        <end position="33"/>
    </location>
</feature>
<dbReference type="Gene3D" id="3.40.50.11610">
    <property type="entry name" value="Multifunctional 2-oxoglutarate metabolism enzyme, C-terminal domain"/>
    <property type="match status" value="2"/>
</dbReference>
<evidence type="ECO:0000313" key="8">
    <source>
        <dbReference type="Proteomes" id="UP000001514"/>
    </source>
</evidence>